<dbReference type="PROSITE" id="PS50033">
    <property type="entry name" value="UBX"/>
    <property type="match status" value="1"/>
</dbReference>
<dbReference type="CDD" id="cd01767">
    <property type="entry name" value="UBX"/>
    <property type="match status" value="1"/>
</dbReference>
<proteinExistence type="predicted"/>
<dbReference type="PANTHER" id="PTHR46424:SF1">
    <property type="entry name" value="UBX DOMAIN-CONTAINING PROTEIN 4"/>
    <property type="match status" value="1"/>
</dbReference>
<dbReference type="Gene3D" id="3.40.30.10">
    <property type="entry name" value="Glutaredoxin"/>
    <property type="match status" value="1"/>
</dbReference>
<feature type="compositionally biased region" description="Basic and acidic residues" evidence="6">
    <location>
        <begin position="173"/>
        <end position="189"/>
    </location>
</feature>
<dbReference type="InterPro" id="IPR029071">
    <property type="entry name" value="Ubiquitin-like_domsf"/>
</dbReference>
<evidence type="ECO:0000256" key="1">
    <source>
        <dbReference type="ARBA" id="ARBA00004406"/>
    </source>
</evidence>
<feature type="region of interest" description="Disordered" evidence="6">
    <location>
        <begin position="122"/>
        <end position="159"/>
    </location>
</feature>
<feature type="compositionally biased region" description="Basic and acidic residues" evidence="6">
    <location>
        <begin position="450"/>
        <end position="461"/>
    </location>
</feature>
<evidence type="ECO:0000256" key="3">
    <source>
        <dbReference type="ARBA" id="ARBA00038812"/>
    </source>
</evidence>
<dbReference type="SUPFAM" id="SSF52833">
    <property type="entry name" value="Thioredoxin-like"/>
    <property type="match status" value="1"/>
</dbReference>
<dbReference type="SUPFAM" id="SSF54236">
    <property type="entry name" value="Ubiquitin-like"/>
    <property type="match status" value="1"/>
</dbReference>
<evidence type="ECO:0000256" key="4">
    <source>
        <dbReference type="ARBA" id="ARBA00041575"/>
    </source>
</evidence>
<dbReference type="Pfam" id="PF00789">
    <property type="entry name" value="UBX"/>
    <property type="match status" value="1"/>
</dbReference>
<comment type="function">
    <text evidence="5">Involved in endoplasmic reticulum-associated protein degradation (ERAD). Acts as a platform to recruit both UBQLN1 and VCP to the ER during ERAD.</text>
</comment>
<dbReference type="Proteomes" id="UP001629113">
    <property type="component" value="Unassembled WGS sequence"/>
</dbReference>
<feature type="compositionally biased region" description="Polar residues" evidence="6">
    <location>
        <begin position="412"/>
        <end position="427"/>
    </location>
</feature>
<accession>A0ABR4PA48</accession>
<keyword evidence="9" id="KW-1185">Reference proteome</keyword>
<comment type="subunit">
    <text evidence="3">Directly interacts with VCP. Interacts with UBQLN1. Forms a complex with VCP and UBQLN1.</text>
</comment>
<dbReference type="InterPro" id="IPR001012">
    <property type="entry name" value="UBX_dom"/>
</dbReference>
<evidence type="ECO:0000313" key="9">
    <source>
        <dbReference type="Proteomes" id="UP001629113"/>
    </source>
</evidence>
<name>A0ABR4PA48_9HELO</name>
<dbReference type="Gene3D" id="3.10.20.90">
    <property type="entry name" value="Phosphatidylinositol 3-kinase Catalytic Subunit, Chain A, domain 1"/>
    <property type="match status" value="1"/>
</dbReference>
<keyword evidence="2" id="KW-0834">Unfolded protein response</keyword>
<evidence type="ECO:0000256" key="2">
    <source>
        <dbReference type="ARBA" id="ARBA00023230"/>
    </source>
</evidence>
<organism evidence="8 9">
    <name type="scientific">Phlyctema vagabunda</name>
    <dbReference type="NCBI Taxonomy" id="108571"/>
    <lineage>
        <taxon>Eukaryota</taxon>
        <taxon>Fungi</taxon>
        <taxon>Dikarya</taxon>
        <taxon>Ascomycota</taxon>
        <taxon>Pezizomycotina</taxon>
        <taxon>Leotiomycetes</taxon>
        <taxon>Helotiales</taxon>
        <taxon>Dermateaceae</taxon>
        <taxon>Phlyctema</taxon>
    </lineage>
</organism>
<feature type="compositionally biased region" description="Basic and acidic residues" evidence="6">
    <location>
        <begin position="429"/>
        <end position="440"/>
    </location>
</feature>
<dbReference type="PANTHER" id="PTHR46424">
    <property type="entry name" value="UBX DOMAIN-CONTAINING PROTEIN 4"/>
    <property type="match status" value="1"/>
</dbReference>
<comment type="caution">
    <text evidence="8">The sequence shown here is derived from an EMBL/GenBank/DDBJ whole genome shotgun (WGS) entry which is preliminary data.</text>
</comment>
<evidence type="ECO:0000313" key="8">
    <source>
        <dbReference type="EMBL" id="KAL3420198.1"/>
    </source>
</evidence>
<evidence type="ECO:0000259" key="7">
    <source>
        <dbReference type="PROSITE" id="PS50033"/>
    </source>
</evidence>
<feature type="region of interest" description="Disordered" evidence="6">
    <location>
        <begin position="402"/>
        <end position="461"/>
    </location>
</feature>
<feature type="compositionally biased region" description="Polar residues" evidence="6">
    <location>
        <begin position="144"/>
        <end position="159"/>
    </location>
</feature>
<dbReference type="Pfam" id="PF23187">
    <property type="entry name" value="UBX7_N"/>
    <property type="match status" value="1"/>
</dbReference>
<feature type="compositionally biased region" description="Polar residues" evidence="6">
    <location>
        <begin position="122"/>
        <end position="136"/>
    </location>
</feature>
<sequence>MANMFYRGDLQTGIGKALQEGKLVACFVTDEGDESQLWENDFLRDESIKPLLSAQTVLLRLVAGSTEAGYLAAIFPLPKTPTFVIIQNQQLREYLISGISKEDFCKRVKVVLEQSGEAFQAQASSIAEQSTMPQTSTERDPTHPQESTEAPTGTQSPEVQNLLTERAARLAAHKKEQDAKEKAERAANAKAIREANEATVPEGSKKSADMKYALMQKKRQQEAREERARILKRVEDDKAERREKEALRKAQAKAKDGILEEVKPNATASSSINSSATHCALQVRLFDGSTIRSRFPAHGTLRADVRPWIDEQQGFDVPYTFKQVLTPLPNKNISISEEEKSLRSQGLSPNSTLILVPVQGYTSAYDTPNGGIVSRGISTGFGLVSSGVGMVTGAIGSLLGGATAPGPRNQEDVATSSANTQSATVNVRTLRDDRRTEDHQLYNGNALNFEPRRDDDDKKED</sequence>
<comment type="subcellular location">
    <subcellularLocation>
        <location evidence="1">Endoplasmic reticulum membrane</location>
        <topology evidence="1">Peripheral membrane protein</topology>
    </subcellularLocation>
</comment>
<feature type="domain" description="UBX" evidence="7">
    <location>
        <begin position="274"/>
        <end position="355"/>
    </location>
</feature>
<dbReference type="EMBL" id="JBFCZG010000007">
    <property type="protein sequence ID" value="KAL3420198.1"/>
    <property type="molecule type" value="Genomic_DNA"/>
</dbReference>
<feature type="region of interest" description="Disordered" evidence="6">
    <location>
        <begin position="170"/>
        <end position="189"/>
    </location>
</feature>
<reference evidence="8 9" key="1">
    <citation type="submission" date="2024-06" db="EMBL/GenBank/DDBJ databases">
        <title>Complete genome of Phlyctema vagabunda strain 19-DSS-EL-015.</title>
        <authorList>
            <person name="Fiorenzani C."/>
        </authorList>
    </citation>
    <scope>NUCLEOTIDE SEQUENCE [LARGE SCALE GENOMIC DNA]</scope>
    <source>
        <strain evidence="8 9">19-DSS-EL-015</strain>
    </source>
</reference>
<protein>
    <recommendedName>
        <fullName evidence="4">UBX domain-containing protein 2</fullName>
    </recommendedName>
</protein>
<evidence type="ECO:0000256" key="6">
    <source>
        <dbReference type="SAM" id="MobiDB-lite"/>
    </source>
</evidence>
<dbReference type="SMART" id="SM00166">
    <property type="entry name" value="UBX"/>
    <property type="match status" value="1"/>
</dbReference>
<dbReference type="InterPro" id="IPR036249">
    <property type="entry name" value="Thioredoxin-like_sf"/>
</dbReference>
<gene>
    <name evidence="8" type="ORF">PVAG01_08697</name>
</gene>
<evidence type="ECO:0000256" key="5">
    <source>
        <dbReference type="ARBA" id="ARBA00046062"/>
    </source>
</evidence>